<gene>
    <name evidence="8" type="primary">ccmA</name>
    <name evidence="8" type="ORF">OE749_01180</name>
</gene>
<dbReference type="EMBL" id="JAOWKX010000001">
    <property type="protein sequence ID" value="MCV2883307.1"/>
    <property type="molecule type" value="Genomic_DNA"/>
</dbReference>
<evidence type="ECO:0000256" key="5">
    <source>
        <dbReference type="ARBA" id="ARBA00022967"/>
    </source>
</evidence>
<protein>
    <submittedName>
        <fullName evidence="8">Cytochrome c biogenesis heme-transporting ATPase CcmA</fullName>
    </submittedName>
</protein>
<comment type="caution">
    <text evidence="8">The sequence shown here is derived from an EMBL/GenBank/DDBJ whole genome shotgun (WGS) entry which is preliminary data.</text>
</comment>
<evidence type="ECO:0000256" key="4">
    <source>
        <dbReference type="ARBA" id="ARBA00022840"/>
    </source>
</evidence>
<name>A0ABT3A3X4_9ALTE</name>
<keyword evidence="2" id="KW-0547">Nucleotide-binding</keyword>
<dbReference type="PANTHER" id="PTHR43499:SF1">
    <property type="entry name" value="ABC TRANSPORTER I FAMILY MEMBER 1"/>
    <property type="match status" value="1"/>
</dbReference>
<keyword evidence="6" id="KW-0472">Membrane</keyword>
<organism evidence="8 9">
    <name type="scientific">Fluctibacter corallii</name>
    <dbReference type="NCBI Taxonomy" id="2984329"/>
    <lineage>
        <taxon>Bacteria</taxon>
        <taxon>Pseudomonadati</taxon>
        <taxon>Pseudomonadota</taxon>
        <taxon>Gammaproteobacteria</taxon>
        <taxon>Alteromonadales</taxon>
        <taxon>Alteromonadaceae</taxon>
        <taxon>Fluctibacter</taxon>
    </lineage>
</organism>
<keyword evidence="4" id="KW-0067">ATP-binding</keyword>
<dbReference type="PANTHER" id="PTHR43499">
    <property type="entry name" value="ABC TRANSPORTER I FAMILY MEMBER 1"/>
    <property type="match status" value="1"/>
</dbReference>
<evidence type="ECO:0000256" key="1">
    <source>
        <dbReference type="ARBA" id="ARBA00022448"/>
    </source>
</evidence>
<keyword evidence="5" id="KW-1278">Translocase</keyword>
<keyword evidence="9" id="KW-1185">Reference proteome</keyword>
<accession>A0ABT3A3X4</accession>
<dbReference type="NCBIfam" id="TIGR01189">
    <property type="entry name" value="ccmA"/>
    <property type="match status" value="1"/>
</dbReference>
<evidence type="ECO:0000256" key="2">
    <source>
        <dbReference type="ARBA" id="ARBA00022741"/>
    </source>
</evidence>
<evidence type="ECO:0000313" key="8">
    <source>
        <dbReference type="EMBL" id="MCV2883307.1"/>
    </source>
</evidence>
<dbReference type="Proteomes" id="UP001652504">
    <property type="component" value="Unassembled WGS sequence"/>
</dbReference>
<keyword evidence="3" id="KW-0201">Cytochrome c-type biogenesis</keyword>
<dbReference type="PROSITE" id="PS00211">
    <property type="entry name" value="ABC_TRANSPORTER_1"/>
    <property type="match status" value="1"/>
</dbReference>
<dbReference type="InterPro" id="IPR003439">
    <property type="entry name" value="ABC_transporter-like_ATP-bd"/>
</dbReference>
<evidence type="ECO:0000313" key="9">
    <source>
        <dbReference type="Proteomes" id="UP001652504"/>
    </source>
</evidence>
<dbReference type="PROSITE" id="PS50893">
    <property type="entry name" value="ABC_TRANSPORTER_2"/>
    <property type="match status" value="1"/>
</dbReference>
<proteinExistence type="predicted"/>
<feature type="domain" description="ABC transporter" evidence="7">
    <location>
        <begin position="4"/>
        <end position="207"/>
    </location>
</feature>
<sequence length="209" mass="23349">MSLLSGHHLSCSKRDRLLFDDISLAVEPSDVLYIRGPNGAGKTSLIRILVGLSTPDTGSVTYRDNCIRSHYDVFHHHLVYFGHKLGLNTHFSPLENLRHWCKQHQISVRDDHIVSVLDELGLVGLETLPVSSLSAGQQRRVALARLWLKNHADMWVLDEPFTALDVQGIALLKARLVEHTAKGGGVIMTSHQDLALSIPVRELALEYRI</sequence>
<dbReference type="Gene3D" id="3.40.50.300">
    <property type="entry name" value="P-loop containing nucleotide triphosphate hydrolases"/>
    <property type="match status" value="1"/>
</dbReference>
<dbReference type="InterPro" id="IPR003593">
    <property type="entry name" value="AAA+_ATPase"/>
</dbReference>
<dbReference type="InterPro" id="IPR027417">
    <property type="entry name" value="P-loop_NTPase"/>
</dbReference>
<dbReference type="Pfam" id="PF00005">
    <property type="entry name" value="ABC_tran"/>
    <property type="match status" value="1"/>
</dbReference>
<dbReference type="NCBIfam" id="NF010061">
    <property type="entry name" value="PRK13538.1"/>
    <property type="match status" value="1"/>
</dbReference>
<dbReference type="InterPro" id="IPR017871">
    <property type="entry name" value="ABC_transporter-like_CS"/>
</dbReference>
<keyword evidence="1" id="KW-0813">Transport</keyword>
<dbReference type="SMART" id="SM00382">
    <property type="entry name" value="AAA"/>
    <property type="match status" value="1"/>
</dbReference>
<evidence type="ECO:0000256" key="3">
    <source>
        <dbReference type="ARBA" id="ARBA00022748"/>
    </source>
</evidence>
<reference evidence="8 9" key="1">
    <citation type="submission" date="2022-10" db="EMBL/GenBank/DDBJ databases">
        <title>Aestuariibacter sp. AA17 isolated from Montipora capitata coral fragment.</title>
        <authorList>
            <person name="Emsley S.A."/>
            <person name="Pfannmuller K.M."/>
            <person name="Loughran R.M."/>
            <person name="Shlafstein M."/>
            <person name="Papke E."/>
            <person name="Saw J.H."/>
            <person name="Ushijima B."/>
            <person name="Videau P."/>
        </authorList>
    </citation>
    <scope>NUCLEOTIDE SEQUENCE [LARGE SCALE GENOMIC DNA]</scope>
    <source>
        <strain evidence="8 9">AA17</strain>
    </source>
</reference>
<dbReference type="RefSeq" id="WP_263710506.1">
    <property type="nucleotide sequence ID" value="NZ_JAOWKX010000001.1"/>
</dbReference>
<evidence type="ECO:0000259" key="7">
    <source>
        <dbReference type="PROSITE" id="PS50893"/>
    </source>
</evidence>
<dbReference type="SUPFAM" id="SSF52540">
    <property type="entry name" value="P-loop containing nucleoside triphosphate hydrolases"/>
    <property type="match status" value="1"/>
</dbReference>
<dbReference type="InterPro" id="IPR005895">
    <property type="entry name" value="ABC_transptr_haem_export_CcmA"/>
</dbReference>
<evidence type="ECO:0000256" key="6">
    <source>
        <dbReference type="ARBA" id="ARBA00023136"/>
    </source>
</evidence>